<evidence type="ECO:0000313" key="2">
    <source>
        <dbReference type="EMBL" id="RQD85401.1"/>
    </source>
</evidence>
<comment type="similarity">
    <text evidence="1">Belongs to the UPF0285 family.</text>
</comment>
<proteinExistence type="inferred from homology"/>
<sequence>MFLGIDHGTTAVRVATIDYDNIKKIAIQRNTLAIMSEYEIINLLTSKLDIQIKQVKMAAITYSMGDGINSIENINKVINRGIISNKGVGVKTGAGERVFDAIKCSQIPTFVIPGIHAKSSTDSRLNIFSHSTSPEKIGIAYHSLCKGFTNFVISDISSNTVTLAVASSKLVGAIDACIFAPGIHHGPLDVLAIRDIDSHKYTANEAFTTAGVIKRTPYSNLAEILTGLEKKEQDAILALDTISLFSAMEITSLQLLLKEQNGTFGDVILAGSVAEVEYVTSKINELLDINAHILNKWSAAIGCAEIARDIYKGKNNILGINVKLD</sequence>
<protein>
    <recommendedName>
        <fullName evidence="1">UPF0285 protein D5R95_04730</fullName>
    </recommendedName>
</protein>
<dbReference type="HAMAP" id="MF_01087">
    <property type="entry name" value="UPF0285"/>
    <property type="match status" value="1"/>
</dbReference>
<name>A0A424YY13_9EURY</name>
<organism evidence="2 3">
    <name type="scientific">Methanosalsum natronophilum</name>
    <dbReference type="NCBI Taxonomy" id="768733"/>
    <lineage>
        <taxon>Archaea</taxon>
        <taxon>Methanobacteriati</taxon>
        <taxon>Methanobacteriota</taxon>
        <taxon>Stenosarchaea group</taxon>
        <taxon>Methanomicrobia</taxon>
        <taxon>Methanosarcinales</taxon>
        <taxon>Methanosarcinaceae</taxon>
        <taxon>Methanosalsum</taxon>
    </lineage>
</organism>
<dbReference type="AlphaFoldDB" id="A0A424YY13"/>
<reference evidence="2 3" key="1">
    <citation type="submission" date="2018-08" db="EMBL/GenBank/DDBJ databases">
        <title>The metabolism and importance of syntrophic acetate oxidation coupled to methane or sulfide production in haloalkaline environments.</title>
        <authorList>
            <person name="Timmers P.H.A."/>
            <person name="Vavourakis C.D."/>
            <person name="Sorokin D.Y."/>
            <person name="Sinninghe Damste J.S."/>
            <person name="Muyzer G."/>
            <person name="Stams A.J.M."/>
            <person name="Plugge C.M."/>
        </authorList>
    </citation>
    <scope>NUCLEOTIDE SEQUENCE [LARGE SCALE GENOMIC DNA]</scope>
    <source>
        <strain evidence="2">MSAO_Arc3</strain>
    </source>
</reference>
<dbReference type="PIRSF" id="PIRSF018783">
    <property type="entry name" value="UCP018783"/>
    <property type="match status" value="1"/>
</dbReference>
<dbReference type="Proteomes" id="UP000284763">
    <property type="component" value="Unassembled WGS sequence"/>
</dbReference>
<dbReference type="EMBL" id="QZAB01000302">
    <property type="protein sequence ID" value="RQD85401.1"/>
    <property type="molecule type" value="Genomic_DNA"/>
</dbReference>
<dbReference type="InterPro" id="IPR016735">
    <property type="entry name" value="Methan_mark_12"/>
</dbReference>
<comment type="caution">
    <text evidence="2">The sequence shown here is derived from an EMBL/GenBank/DDBJ whole genome shotgun (WGS) entry which is preliminary data.</text>
</comment>
<accession>A0A424YY13</accession>
<evidence type="ECO:0000313" key="3">
    <source>
        <dbReference type="Proteomes" id="UP000284763"/>
    </source>
</evidence>
<dbReference type="InterPro" id="IPR043129">
    <property type="entry name" value="ATPase_NBD"/>
</dbReference>
<gene>
    <name evidence="2" type="ORF">D5R95_04730</name>
</gene>
<dbReference type="SUPFAM" id="SSF53067">
    <property type="entry name" value="Actin-like ATPase domain"/>
    <property type="match status" value="1"/>
</dbReference>
<dbReference type="NCBIfam" id="TIGR03281">
    <property type="entry name" value="methan_mark_12"/>
    <property type="match status" value="1"/>
</dbReference>
<evidence type="ECO:0000256" key="1">
    <source>
        <dbReference type="HAMAP-Rule" id="MF_01087"/>
    </source>
</evidence>